<dbReference type="EMBL" id="WMIB01000034">
    <property type="protein sequence ID" value="MTH55628.1"/>
    <property type="molecule type" value="Genomic_DNA"/>
</dbReference>
<comment type="caution">
    <text evidence="1">The sequence shown here is derived from an EMBL/GenBank/DDBJ whole genome shotgun (WGS) entry which is preliminary data.</text>
</comment>
<proteinExistence type="predicted"/>
<name>A0A7X2S9E1_9BACI</name>
<evidence type="ECO:0008006" key="3">
    <source>
        <dbReference type="Google" id="ProtNLM"/>
    </source>
</evidence>
<evidence type="ECO:0000313" key="1">
    <source>
        <dbReference type="EMBL" id="MTH55628.1"/>
    </source>
</evidence>
<evidence type="ECO:0000313" key="2">
    <source>
        <dbReference type="Proteomes" id="UP000434639"/>
    </source>
</evidence>
<dbReference type="Pfam" id="PF14165">
    <property type="entry name" value="YtzH"/>
    <property type="match status" value="1"/>
</dbReference>
<dbReference type="RefSeq" id="WP_155114124.1">
    <property type="nucleotide sequence ID" value="NZ_WMIB01000034.1"/>
</dbReference>
<gene>
    <name evidence="1" type="ORF">GKZ89_19730</name>
</gene>
<dbReference type="AlphaFoldDB" id="A0A7X2S9E1"/>
<protein>
    <recommendedName>
        <fullName evidence="3">YtzH-like protein</fullName>
    </recommendedName>
</protein>
<dbReference type="Proteomes" id="UP000434639">
    <property type="component" value="Unassembled WGS sequence"/>
</dbReference>
<sequence>MPLDYQNQVTLLKDLLSEHQTECCGTAAECEQIERLIKSLMVNANVNDHVKNVLMNIYDYSQSSKNASELNSHISSQQENLTHWIQEIDSFS</sequence>
<keyword evidence="2" id="KW-1185">Reference proteome</keyword>
<dbReference type="OrthoDB" id="2968867at2"/>
<organism evidence="1 2">
    <name type="scientific">Metabacillus mangrovi</name>
    <dbReference type="NCBI Taxonomy" id="1491830"/>
    <lineage>
        <taxon>Bacteria</taxon>
        <taxon>Bacillati</taxon>
        <taxon>Bacillota</taxon>
        <taxon>Bacilli</taxon>
        <taxon>Bacillales</taxon>
        <taxon>Bacillaceae</taxon>
        <taxon>Metabacillus</taxon>
    </lineage>
</organism>
<reference evidence="1 2" key="1">
    <citation type="journal article" date="2017" name="Int. J. Syst. Evol. Microbiol.">
        <title>Bacillus mangrovi sp. nov., isolated from a sediment sample from a mangrove forest.</title>
        <authorList>
            <person name="Gupta V."/>
            <person name="Singh P.K."/>
            <person name="Korpole S."/>
            <person name="Tanuku N.R.S."/>
            <person name="Pinnaka A.K."/>
        </authorList>
    </citation>
    <scope>NUCLEOTIDE SEQUENCE [LARGE SCALE GENOMIC DNA]</scope>
    <source>
        <strain evidence="1 2">KCTC 33872</strain>
    </source>
</reference>
<dbReference type="InterPro" id="IPR025547">
    <property type="entry name" value="YtzH"/>
</dbReference>
<accession>A0A7X2S9E1</accession>